<proteinExistence type="predicted"/>
<feature type="compositionally biased region" description="Polar residues" evidence="2">
    <location>
        <begin position="513"/>
        <end position="522"/>
    </location>
</feature>
<dbReference type="EMBL" id="JAPFFF010000007">
    <property type="protein sequence ID" value="KAK8885467.1"/>
    <property type="molecule type" value="Genomic_DNA"/>
</dbReference>
<evidence type="ECO:0000256" key="2">
    <source>
        <dbReference type="SAM" id="MobiDB-lite"/>
    </source>
</evidence>
<gene>
    <name evidence="3" type="ORF">M9Y10_040916</name>
</gene>
<accession>A0ABR2K4Q6</accession>
<keyword evidence="1" id="KW-0175">Coiled coil</keyword>
<feature type="compositionally biased region" description="Basic and acidic residues" evidence="2">
    <location>
        <begin position="482"/>
        <end position="491"/>
    </location>
</feature>
<keyword evidence="4" id="KW-1185">Reference proteome</keyword>
<feature type="compositionally biased region" description="Low complexity" evidence="2">
    <location>
        <begin position="471"/>
        <end position="481"/>
    </location>
</feature>
<feature type="region of interest" description="Disordered" evidence="2">
    <location>
        <begin position="420"/>
        <end position="524"/>
    </location>
</feature>
<evidence type="ECO:0000256" key="1">
    <source>
        <dbReference type="SAM" id="Coils"/>
    </source>
</evidence>
<reference evidence="3 4" key="1">
    <citation type="submission" date="2024-04" db="EMBL/GenBank/DDBJ databases">
        <title>Tritrichomonas musculus Genome.</title>
        <authorList>
            <person name="Alves-Ferreira E."/>
            <person name="Grigg M."/>
            <person name="Lorenzi H."/>
            <person name="Galac M."/>
        </authorList>
    </citation>
    <scope>NUCLEOTIDE SEQUENCE [LARGE SCALE GENOMIC DNA]</scope>
    <source>
        <strain evidence="3 4">EAF2021</strain>
    </source>
</reference>
<feature type="region of interest" description="Disordered" evidence="2">
    <location>
        <begin position="91"/>
        <end position="110"/>
    </location>
</feature>
<dbReference type="PANTHER" id="PTHR47026:SF2">
    <property type="entry name" value="FLAGELLAR ASSOCIATED PROTEIN"/>
    <property type="match status" value="1"/>
</dbReference>
<organism evidence="3 4">
    <name type="scientific">Tritrichomonas musculus</name>
    <dbReference type="NCBI Taxonomy" id="1915356"/>
    <lineage>
        <taxon>Eukaryota</taxon>
        <taxon>Metamonada</taxon>
        <taxon>Parabasalia</taxon>
        <taxon>Tritrichomonadida</taxon>
        <taxon>Tritrichomonadidae</taxon>
        <taxon>Tritrichomonas</taxon>
    </lineage>
</organism>
<protein>
    <submittedName>
        <fullName evidence="3">Uncharacterized protein</fullName>
    </submittedName>
</protein>
<comment type="caution">
    <text evidence="3">The sequence shown here is derived from an EMBL/GenBank/DDBJ whole genome shotgun (WGS) entry which is preliminary data.</text>
</comment>
<evidence type="ECO:0000313" key="3">
    <source>
        <dbReference type="EMBL" id="KAK8885467.1"/>
    </source>
</evidence>
<evidence type="ECO:0000313" key="4">
    <source>
        <dbReference type="Proteomes" id="UP001470230"/>
    </source>
</evidence>
<feature type="compositionally biased region" description="Basic residues" evidence="2">
    <location>
        <begin position="459"/>
        <end position="468"/>
    </location>
</feature>
<sequence length="568" mass="66922">MSFCSHQTSSSPYIYNAGSSQDYREITLSLVGGVDISLVDPELYSNLLPYLDRYILKYQDRDDESSINRLKFCKEYICSYPERERIAKLLTKRKKDPPPEKPPFNPEQLDDEIDKLLNSKKIDSSNTNYSPKEIDQLLTEMRTRRIEAAEDEDFDLADRLAFVSSQLSRQGTINQIRKIKNEQAEELKQKLEETKQTYSDLKERWVNLQINFTEETTKELNQMKEKHKKEMLELEKKRDGPIPPKYRKHSSEYLNLKQEEKMLVSSKRFDEATIVQQLVRKQEELENRFFTEEWHNTIDKDIKRLAEKHKQQIRVREMNIKKEQDNIVRTKKKELDALKNKIMFLENQINKLECNDFNSQVNNNCVSEAHENDGEDNSYFSFNDACESENEKVKPISEDDENADEVFFTKNNKTETIEFIEEEENNENVSNSIQLTDDESNTSNFAIHPPSDDQNQRTGYKKRNKKRKIDNPSNSNENKNSNLDERNDKKTSRIRSSGYPANSFLPQLKMANKNRTPRNNKNGPEAFRQRALLNKQIYCGKTLLSQHVKNQKEHQRKKKRVVLNESLD</sequence>
<feature type="compositionally biased region" description="Polar residues" evidence="2">
    <location>
        <begin position="429"/>
        <end position="445"/>
    </location>
</feature>
<dbReference type="PANTHER" id="PTHR47026">
    <property type="entry name" value="PIGMENTOSA GTPASE REGULATOR-LIKE PROTEIN, PUTATIVE-RELATED"/>
    <property type="match status" value="1"/>
</dbReference>
<dbReference type="Proteomes" id="UP001470230">
    <property type="component" value="Unassembled WGS sequence"/>
</dbReference>
<feature type="coiled-coil region" evidence="1">
    <location>
        <begin position="306"/>
        <end position="355"/>
    </location>
</feature>
<name>A0ABR2K4Q6_9EUKA</name>
<feature type="region of interest" description="Disordered" evidence="2">
    <location>
        <begin position="549"/>
        <end position="568"/>
    </location>
</feature>
<feature type="coiled-coil region" evidence="1">
    <location>
        <begin position="173"/>
        <end position="237"/>
    </location>
</feature>